<dbReference type="Proteomes" id="UP001595901">
    <property type="component" value="Unassembled WGS sequence"/>
</dbReference>
<evidence type="ECO:0000313" key="2">
    <source>
        <dbReference type="Proteomes" id="UP001595901"/>
    </source>
</evidence>
<dbReference type="EMBL" id="JBHSAC010000059">
    <property type="protein sequence ID" value="MFC3932548.1"/>
    <property type="molecule type" value="Genomic_DNA"/>
</dbReference>
<accession>A0ABV8D2K9</accession>
<comment type="caution">
    <text evidence="1">The sequence shown here is derived from an EMBL/GenBank/DDBJ whole genome shotgun (WGS) entry which is preliminary data.</text>
</comment>
<reference evidence="2" key="1">
    <citation type="journal article" date="2019" name="Int. J. Syst. Evol. Microbiol.">
        <title>The Global Catalogue of Microorganisms (GCM) 10K type strain sequencing project: providing services to taxonomists for standard genome sequencing and annotation.</title>
        <authorList>
            <consortium name="The Broad Institute Genomics Platform"/>
            <consortium name="The Broad Institute Genome Sequencing Center for Infectious Disease"/>
            <person name="Wu L."/>
            <person name="Ma J."/>
        </authorList>
    </citation>
    <scope>NUCLEOTIDE SEQUENCE [LARGE SCALE GENOMIC DNA]</scope>
    <source>
        <strain evidence="2">CCUG 58728</strain>
    </source>
</reference>
<organism evidence="1 2">
    <name type="scientific">Streptococcus dentapri</name>
    <dbReference type="NCBI Taxonomy" id="573564"/>
    <lineage>
        <taxon>Bacteria</taxon>
        <taxon>Bacillati</taxon>
        <taxon>Bacillota</taxon>
        <taxon>Bacilli</taxon>
        <taxon>Lactobacillales</taxon>
        <taxon>Streptococcaceae</taxon>
        <taxon>Streptococcus</taxon>
    </lineage>
</organism>
<evidence type="ECO:0000313" key="1">
    <source>
        <dbReference type="EMBL" id="MFC3932548.1"/>
    </source>
</evidence>
<keyword evidence="2" id="KW-1185">Reference proteome</keyword>
<name>A0ABV8D2K9_9STRE</name>
<protein>
    <submittedName>
        <fullName evidence="1">Uncharacterized protein</fullName>
    </submittedName>
</protein>
<sequence>MATKNDPNGTGFQGMAVAPVDENGNVDTSSVAIIAAGTESGNITDMHGAAEETTQGLSPQYEAAEDFYDEVTSEGYTVSQVSGYSQSAYMLKVGANHGVPATVFNGWFSYDSLTDAEKEYMYDHPEDYVNYRRKNDEVTKYNDAFHGAAEEEHGTVVWVDGSSHDIADWKFGKNGEVVDKNGNPVSVATLTKAYDQGLQKWKSTTLNPLKESFKSGGYSDHEMIYMDYAQATAVAEVLSAVAQTGHEIIVGHRDQAVKDAEELYNSLKKRPWSVDKLSDDEIAAIYAEYGLDYEGIVGNIKEHFDAKVKTSQTVTEKFTKLSSTIKTQLQTMEEADSGLAKDIAGWKSGTV</sequence>
<dbReference type="RefSeq" id="WP_380432037.1">
    <property type="nucleotide sequence ID" value="NZ_JBHSAC010000059.1"/>
</dbReference>
<gene>
    <name evidence="1" type="ORF">ACFOSE_07220</name>
</gene>
<proteinExistence type="predicted"/>